<dbReference type="InterPro" id="IPR011006">
    <property type="entry name" value="CheY-like_superfamily"/>
</dbReference>
<dbReference type="EMBL" id="QGMY01000001">
    <property type="protein sequence ID" value="PWR74678.1"/>
    <property type="molecule type" value="Genomic_DNA"/>
</dbReference>
<dbReference type="SUPFAM" id="SSF52172">
    <property type="entry name" value="CheY-like"/>
    <property type="match status" value="1"/>
</dbReference>
<dbReference type="Gene3D" id="3.40.50.2300">
    <property type="match status" value="1"/>
</dbReference>
<name>A0A2V2NE29_9EURY</name>
<proteinExistence type="predicted"/>
<dbReference type="InterPro" id="IPR001789">
    <property type="entry name" value="Sig_transdc_resp-reg_receiver"/>
</dbReference>
<dbReference type="CDD" id="cd00156">
    <property type="entry name" value="REC"/>
    <property type="match status" value="1"/>
</dbReference>
<keyword evidence="5" id="KW-1185">Reference proteome</keyword>
<comment type="caution">
    <text evidence="4">The sequence shown here is derived from an EMBL/GenBank/DDBJ whole genome shotgun (WGS) entry which is preliminary data.</text>
</comment>
<organism evidence="4 5">
    <name type="scientific">Methanospirillum lacunae</name>
    <dbReference type="NCBI Taxonomy" id="668570"/>
    <lineage>
        <taxon>Archaea</taxon>
        <taxon>Methanobacteriati</taxon>
        <taxon>Methanobacteriota</taxon>
        <taxon>Stenosarchaea group</taxon>
        <taxon>Methanomicrobia</taxon>
        <taxon>Methanomicrobiales</taxon>
        <taxon>Methanospirillaceae</taxon>
        <taxon>Methanospirillum</taxon>
    </lineage>
</organism>
<evidence type="ECO:0000259" key="3">
    <source>
        <dbReference type="PROSITE" id="PS50110"/>
    </source>
</evidence>
<dbReference type="PANTHER" id="PTHR44591:SF3">
    <property type="entry name" value="RESPONSE REGULATORY DOMAIN-CONTAINING PROTEIN"/>
    <property type="match status" value="1"/>
</dbReference>
<dbReference type="Pfam" id="PF00072">
    <property type="entry name" value="Response_reg"/>
    <property type="match status" value="1"/>
</dbReference>
<dbReference type="RefSeq" id="WP_109966878.1">
    <property type="nucleotide sequence ID" value="NZ_CP176093.1"/>
</dbReference>
<dbReference type="OrthoDB" id="115915at2157"/>
<dbReference type="Proteomes" id="UP000245657">
    <property type="component" value="Unassembled WGS sequence"/>
</dbReference>
<dbReference type="GeneID" id="97548898"/>
<accession>A0A2V2NE29</accession>
<feature type="domain" description="Response regulatory" evidence="3">
    <location>
        <begin position="4"/>
        <end position="124"/>
    </location>
</feature>
<evidence type="ECO:0000256" key="2">
    <source>
        <dbReference type="PROSITE-ProRule" id="PRU00169"/>
    </source>
</evidence>
<gene>
    <name evidence="4" type="ORF">DK846_00030</name>
</gene>
<dbReference type="InterPro" id="IPR050595">
    <property type="entry name" value="Bact_response_regulator"/>
</dbReference>
<evidence type="ECO:0000256" key="1">
    <source>
        <dbReference type="ARBA" id="ARBA00022553"/>
    </source>
</evidence>
<evidence type="ECO:0000313" key="4">
    <source>
        <dbReference type="EMBL" id="PWR74678.1"/>
    </source>
</evidence>
<keyword evidence="1 2" id="KW-0597">Phosphoprotein</keyword>
<sequence>MTHRILLLDDEPAICEITSILLKKLGYDAVITSKGEDSIEAYRAALDQGARFDVVILDLSVPGGPGGKEVIAALLEMDPKVKALVSSGDANDPAVSRFRDFGFTGVLMKPYTKAVLDETIKKVISPE</sequence>
<dbReference type="PANTHER" id="PTHR44591">
    <property type="entry name" value="STRESS RESPONSE REGULATOR PROTEIN 1"/>
    <property type="match status" value="1"/>
</dbReference>
<dbReference type="AlphaFoldDB" id="A0A2V2NE29"/>
<protein>
    <submittedName>
        <fullName evidence="4">Response regulator</fullName>
    </submittedName>
</protein>
<feature type="modified residue" description="4-aspartylphosphate" evidence="2">
    <location>
        <position position="58"/>
    </location>
</feature>
<dbReference type="GO" id="GO:0000160">
    <property type="term" value="P:phosphorelay signal transduction system"/>
    <property type="evidence" value="ECO:0007669"/>
    <property type="project" value="InterPro"/>
</dbReference>
<reference evidence="4 5" key="1">
    <citation type="submission" date="2018-05" db="EMBL/GenBank/DDBJ databases">
        <title>Draft genome of Methanospirillum lacunae Ki8-1.</title>
        <authorList>
            <person name="Dueholm M.S."/>
            <person name="Nielsen P.H."/>
            <person name="Bakmann L.F."/>
            <person name="Otzen D.E."/>
        </authorList>
    </citation>
    <scope>NUCLEOTIDE SEQUENCE [LARGE SCALE GENOMIC DNA]</scope>
    <source>
        <strain evidence="4 5">Ki8-1</strain>
    </source>
</reference>
<dbReference type="SMART" id="SM00448">
    <property type="entry name" value="REC"/>
    <property type="match status" value="1"/>
</dbReference>
<dbReference type="PROSITE" id="PS50110">
    <property type="entry name" value="RESPONSE_REGULATORY"/>
    <property type="match status" value="1"/>
</dbReference>
<evidence type="ECO:0000313" key="5">
    <source>
        <dbReference type="Proteomes" id="UP000245657"/>
    </source>
</evidence>